<reference evidence="1" key="1">
    <citation type="journal article" date="2016" name="Nat. Genet.">
        <title>A high-quality carrot genome assembly provides new insights into carotenoid accumulation and asterid genome evolution.</title>
        <authorList>
            <person name="Iorizzo M."/>
            <person name="Ellison S."/>
            <person name="Senalik D."/>
            <person name="Zeng P."/>
            <person name="Satapoomin P."/>
            <person name="Huang J."/>
            <person name="Bowman M."/>
            <person name="Iovene M."/>
            <person name="Sanseverino W."/>
            <person name="Cavagnaro P."/>
            <person name="Yildiz M."/>
            <person name="Macko-Podgorni A."/>
            <person name="Moranska E."/>
            <person name="Grzebelus E."/>
            <person name="Grzebelus D."/>
            <person name="Ashrafi H."/>
            <person name="Zheng Z."/>
            <person name="Cheng S."/>
            <person name="Spooner D."/>
            <person name="Van Deynze A."/>
            <person name="Simon P."/>
        </authorList>
    </citation>
    <scope>NUCLEOTIDE SEQUENCE</scope>
    <source>
        <tissue evidence="1">Leaf</tissue>
    </source>
</reference>
<dbReference type="Gramene" id="KZM84130">
    <property type="protein sequence ID" value="KZM84130"/>
    <property type="gene ID" value="DCAR_028323"/>
</dbReference>
<proteinExistence type="predicted"/>
<reference evidence="1" key="2">
    <citation type="submission" date="2022-03" db="EMBL/GenBank/DDBJ databases">
        <title>Draft title - Genomic analysis of global carrot germplasm unveils the trajectory of domestication and the origin of high carotenoid orange carrot.</title>
        <authorList>
            <person name="Iorizzo M."/>
            <person name="Ellison S."/>
            <person name="Senalik D."/>
            <person name="Macko-Podgorni A."/>
            <person name="Grzebelus D."/>
            <person name="Bostan H."/>
            <person name="Rolling W."/>
            <person name="Curaba J."/>
            <person name="Simon P."/>
        </authorList>
    </citation>
    <scope>NUCLEOTIDE SEQUENCE</scope>
    <source>
        <tissue evidence="1">Leaf</tissue>
    </source>
</reference>
<dbReference type="EMBL" id="CP093350">
    <property type="protein sequence ID" value="WOH11372.1"/>
    <property type="molecule type" value="Genomic_DNA"/>
</dbReference>
<gene>
    <name evidence="1" type="ORF">DCAR_0830854</name>
</gene>
<keyword evidence="2" id="KW-1185">Reference proteome</keyword>
<dbReference type="AlphaFoldDB" id="A0A175YLK1"/>
<accession>A0A175YLK1</accession>
<organism evidence="1 2">
    <name type="scientific">Daucus carota subsp. sativus</name>
    <name type="common">Carrot</name>
    <dbReference type="NCBI Taxonomy" id="79200"/>
    <lineage>
        <taxon>Eukaryota</taxon>
        <taxon>Viridiplantae</taxon>
        <taxon>Streptophyta</taxon>
        <taxon>Embryophyta</taxon>
        <taxon>Tracheophyta</taxon>
        <taxon>Spermatophyta</taxon>
        <taxon>Magnoliopsida</taxon>
        <taxon>eudicotyledons</taxon>
        <taxon>Gunneridae</taxon>
        <taxon>Pentapetalae</taxon>
        <taxon>asterids</taxon>
        <taxon>campanulids</taxon>
        <taxon>Apiales</taxon>
        <taxon>Apiaceae</taxon>
        <taxon>Apioideae</taxon>
        <taxon>Scandiceae</taxon>
        <taxon>Daucinae</taxon>
        <taxon>Daucus</taxon>
        <taxon>Daucus sect. Daucus</taxon>
    </lineage>
</organism>
<evidence type="ECO:0000313" key="1">
    <source>
        <dbReference type="EMBL" id="WOH11372.1"/>
    </source>
</evidence>
<name>A0A175YLK1_DAUCS</name>
<evidence type="ECO:0000313" key="2">
    <source>
        <dbReference type="Proteomes" id="UP000077755"/>
    </source>
</evidence>
<dbReference type="Proteomes" id="UP000077755">
    <property type="component" value="Chromosome 8"/>
</dbReference>
<sequence>MAEINFEFEDSSVQICVMIVYCLDVGVVALVDCLLIGEGSPALACSRSGGEEGGNDAASAGRGRLWER</sequence>
<protein>
    <submittedName>
        <fullName evidence="1">Uncharacterized protein</fullName>
    </submittedName>
</protein>